<gene>
    <name evidence="1" type="ORF">Slati_2204900</name>
</gene>
<protein>
    <submittedName>
        <fullName evidence="1">Uncharacterized protein</fullName>
    </submittedName>
</protein>
<accession>A0AAW2WSJ7</accession>
<dbReference type="EMBL" id="JACGWN010000007">
    <property type="protein sequence ID" value="KAL0444822.1"/>
    <property type="molecule type" value="Genomic_DNA"/>
</dbReference>
<sequence>MALPFVVVGDKASGLHSVGRLAHLLGLILPSWHRRNNDRLRNINLHGRFTRLPIGRSYSGRMA</sequence>
<reference evidence="1" key="1">
    <citation type="submission" date="2020-06" db="EMBL/GenBank/DDBJ databases">
        <authorList>
            <person name="Li T."/>
            <person name="Hu X."/>
            <person name="Zhang T."/>
            <person name="Song X."/>
            <person name="Zhang H."/>
            <person name="Dai N."/>
            <person name="Sheng W."/>
            <person name="Hou X."/>
            <person name="Wei L."/>
        </authorList>
    </citation>
    <scope>NUCLEOTIDE SEQUENCE</scope>
    <source>
        <strain evidence="1">KEN1</strain>
        <tissue evidence="1">Leaf</tissue>
    </source>
</reference>
<name>A0AAW2WSJ7_9LAMI</name>
<reference evidence="1" key="2">
    <citation type="journal article" date="2024" name="Plant">
        <title>Genomic evolution and insights into agronomic trait innovations of Sesamum species.</title>
        <authorList>
            <person name="Miao H."/>
            <person name="Wang L."/>
            <person name="Qu L."/>
            <person name="Liu H."/>
            <person name="Sun Y."/>
            <person name="Le M."/>
            <person name="Wang Q."/>
            <person name="Wei S."/>
            <person name="Zheng Y."/>
            <person name="Lin W."/>
            <person name="Duan Y."/>
            <person name="Cao H."/>
            <person name="Xiong S."/>
            <person name="Wang X."/>
            <person name="Wei L."/>
            <person name="Li C."/>
            <person name="Ma Q."/>
            <person name="Ju M."/>
            <person name="Zhao R."/>
            <person name="Li G."/>
            <person name="Mu C."/>
            <person name="Tian Q."/>
            <person name="Mei H."/>
            <person name="Zhang T."/>
            <person name="Gao T."/>
            <person name="Zhang H."/>
        </authorList>
    </citation>
    <scope>NUCLEOTIDE SEQUENCE</scope>
    <source>
        <strain evidence="1">KEN1</strain>
    </source>
</reference>
<evidence type="ECO:0000313" key="1">
    <source>
        <dbReference type="EMBL" id="KAL0444822.1"/>
    </source>
</evidence>
<dbReference type="AlphaFoldDB" id="A0AAW2WSJ7"/>
<proteinExistence type="predicted"/>
<comment type="caution">
    <text evidence="1">The sequence shown here is derived from an EMBL/GenBank/DDBJ whole genome shotgun (WGS) entry which is preliminary data.</text>
</comment>
<organism evidence="1">
    <name type="scientific">Sesamum latifolium</name>
    <dbReference type="NCBI Taxonomy" id="2727402"/>
    <lineage>
        <taxon>Eukaryota</taxon>
        <taxon>Viridiplantae</taxon>
        <taxon>Streptophyta</taxon>
        <taxon>Embryophyta</taxon>
        <taxon>Tracheophyta</taxon>
        <taxon>Spermatophyta</taxon>
        <taxon>Magnoliopsida</taxon>
        <taxon>eudicotyledons</taxon>
        <taxon>Gunneridae</taxon>
        <taxon>Pentapetalae</taxon>
        <taxon>asterids</taxon>
        <taxon>lamiids</taxon>
        <taxon>Lamiales</taxon>
        <taxon>Pedaliaceae</taxon>
        <taxon>Sesamum</taxon>
    </lineage>
</organism>